<sequence length="603" mass="66617">MDSEVIPNDECNVDNATSPTVDPKLPNGEGIQTENIDASKVQENDGCSFIEEERNAVIAAAVADFDADDQCEENDGDDDTVNVIIKPSSKTGIYKTGAAYQARSVAHTTQHQKVARQGIELDDPGNINGIPTVEYNLSTLGDEEKPWKRPGADITDYFNYGFTEETWIQYCEKQKILRQEYANTTLKPVLSSGGANLLQRIRSGTVSSNTRSFDGSKQASINVINLSGPGLNMRYLNSISNSKSGNSPSDVSNRLLNGTANNSSNLLSQFNQPPPGYLGGTQQTNGNTTGTGVFNIPPPGFGTLTPGNNSQVLNATNPAAAAAAAALFPNLAVPPPVVNNLTGWPTGNMALSSLIASGDAIIDPTTGQISGIIDHGDRSPGSMYSNEDPMSRRGRRHYHPDEISYYEREGYRSRRRSRSSSRERYHSRHRRHRDSSRSGREYEHRRGTSHHSRRSREDRYSGGVVGAEEHASTEAPSPNPSGVGSHRGSGRRSDRDRPGRDRSRERDRSRHRSERRDHERSVRSSRQSDRRSSRRKEQPSPPRPPVTSDKQPTTKPDPLRLPQQQLPTLPPPWELRTPAAKLLDKPFISLDRYCCTVQFLYFK</sequence>
<evidence type="ECO:0000313" key="8">
    <source>
        <dbReference type="WBParaSite" id="SMTH1_85350.1"/>
    </source>
</evidence>
<accession>A0AA85BXM0</accession>
<feature type="compositionally biased region" description="Low complexity" evidence="5">
    <location>
        <begin position="239"/>
        <end position="253"/>
    </location>
</feature>
<keyword evidence="4" id="KW-0539">Nucleus</keyword>
<evidence type="ECO:0000256" key="3">
    <source>
        <dbReference type="ARBA" id="ARBA00022664"/>
    </source>
</evidence>
<evidence type="ECO:0000256" key="5">
    <source>
        <dbReference type="SAM" id="MobiDB-lite"/>
    </source>
</evidence>
<feature type="region of interest" description="Disordered" evidence="5">
    <location>
        <begin position="367"/>
        <end position="574"/>
    </location>
</feature>
<feature type="compositionally biased region" description="Basic and acidic residues" evidence="5">
    <location>
        <begin position="435"/>
        <end position="446"/>
    </location>
</feature>
<evidence type="ECO:0000313" key="7">
    <source>
        <dbReference type="Proteomes" id="UP000050791"/>
    </source>
</evidence>
<dbReference type="Pfam" id="PF05182">
    <property type="entry name" value="Fip1"/>
    <property type="match status" value="1"/>
</dbReference>
<dbReference type="GO" id="GO:0006397">
    <property type="term" value="P:mRNA processing"/>
    <property type="evidence" value="ECO:0007669"/>
    <property type="project" value="UniProtKB-KW"/>
</dbReference>
<evidence type="ECO:0000256" key="4">
    <source>
        <dbReference type="ARBA" id="ARBA00023242"/>
    </source>
</evidence>
<feature type="compositionally biased region" description="Basic and acidic residues" evidence="5">
    <location>
        <begin position="399"/>
        <end position="412"/>
    </location>
</feature>
<feature type="region of interest" description="Disordered" evidence="5">
    <location>
        <begin position="1"/>
        <end position="31"/>
    </location>
</feature>
<organism evidence="7 8">
    <name type="scientific">Schistosoma mattheei</name>
    <dbReference type="NCBI Taxonomy" id="31246"/>
    <lineage>
        <taxon>Eukaryota</taxon>
        <taxon>Metazoa</taxon>
        <taxon>Spiralia</taxon>
        <taxon>Lophotrochozoa</taxon>
        <taxon>Platyhelminthes</taxon>
        <taxon>Trematoda</taxon>
        <taxon>Digenea</taxon>
        <taxon>Strigeidida</taxon>
        <taxon>Schistosomatoidea</taxon>
        <taxon>Schistosomatidae</taxon>
        <taxon>Schistosoma</taxon>
    </lineage>
</organism>
<dbReference type="WBParaSite" id="SMTH1_85350.1">
    <property type="protein sequence ID" value="SMTH1_85350.1"/>
    <property type="gene ID" value="SMTH1_85350"/>
</dbReference>
<proteinExistence type="inferred from homology"/>
<protein>
    <recommendedName>
        <fullName evidence="6">Pre-mRNA polyadenylation factor Fip1 domain-containing protein</fullName>
    </recommendedName>
</protein>
<evidence type="ECO:0000256" key="2">
    <source>
        <dbReference type="ARBA" id="ARBA00007459"/>
    </source>
</evidence>
<feature type="compositionally biased region" description="Basic and acidic residues" evidence="5">
    <location>
        <begin position="491"/>
        <end position="538"/>
    </location>
</feature>
<comment type="similarity">
    <text evidence="2">Belongs to the FIP1 family.</text>
</comment>
<evidence type="ECO:0000259" key="6">
    <source>
        <dbReference type="Pfam" id="PF05182"/>
    </source>
</evidence>
<comment type="subcellular location">
    <subcellularLocation>
        <location evidence="1">Nucleus</location>
    </subcellularLocation>
</comment>
<evidence type="ECO:0000256" key="1">
    <source>
        <dbReference type="ARBA" id="ARBA00004123"/>
    </source>
</evidence>
<feature type="region of interest" description="Disordered" evidence="5">
    <location>
        <begin position="239"/>
        <end position="287"/>
    </location>
</feature>
<dbReference type="PANTHER" id="PTHR13484">
    <property type="entry name" value="FIP1-LIKE 1 PROTEIN"/>
    <property type="match status" value="1"/>
</dbReference>
<feature type="domain" description="Pre-mRNA polyadenylation factor Fip1" evidence="6">
    <location>
        <begin position="137"/>
        <end position="178"/>
    </location>
</feature>
<dbReference type="Proteomes" id="UP000050791">
    <property type="component" value="Unassembled WGS sequence"/>
</dbReference>
<dbReference type="AlphaFoldDB" id="A0AA85BXM0"/>
<reference evidence="8" key="1">
    <citation type="submission" date="2023-11" db="UniProtKB">
        <authorList>
            <consortium name="WormBaseParasite"/>
        </authorList>
    </citation>
    <scope>IDENTIFICATION</scope>
</reference>
<dbReference type="PANTHER" id="PTHR13484:SF0">
    <property type="entry name" value="PRE-MRNA 3'-END-PROCESSING FACTOR FIP1"/>
    <property type="match status" value="1"/>
</dbReference>
<keyword evidence="3" id="KW-0507">mRNA processing</keyword>
<dbReference type="InterPro" id="IPR051187">
    <property type="entry name" value="Pre-mRNA_3'-end_processing_reg"/>
</dbReference>
<dbReference type="InterPro" id="IPR007854">
    <property type="entry name" value="Fip1_dom"/>
</dbReference>
<name>A0AA85BXM0_9TREM</name>
<dbReference type="GO" id="GO:0005847">
    <property type="term" value="C:mRNA cleavage and polyadenylation specificity factor complex"/>
    <property type="evidence" value="ECO:0007669"/>
    <property type="project" value="TreeGrafter"/>
</dbReference>
<feature type="compositionally biased region" description="Basic residues" evidence="5">
    <location>
        <begin position="413"/>
        <end position="434"/>
    </location>
</feature>